<sequence>MRSTASGTVAGAVGRGTLGNLPARRNPVHPRGGARVRSQTMAAPEALVSALADPDRLQLFARICTAPDGLEASHASAKLAKRLVDAGLVTEAEGRYRAVPSVFRDALAKAPVDPLDALFRHGRLVSIPHSGKRRQLLLAYLAERFEPGRLYSEQDVREKLSMVHDDHATLRRYLVDDGLLQRSSDGGAYGRPSEARAAG</sequence>
<dbReference type="Pfam" id="PF09860">
    <property type="entry name" value="DUF2087"/>
    <property type="match status" value="1"/>
</dbReference>
<evidence type="ECO:0000259" key="2">
    <source>
        <dbReference type="Pfam" id="PF09860"/>
    </source>
</evidence>
<name>A0A0H3D5Q6_AMYMU</name>
<dbReference type="eggNOG" id="COG3860">
    <property type="taxonomic scope" value="Bacteria"/>
</dbReference>
<proteinExistence type="predicted"/>
<dbReference type="Proteomes" id="UP000000328">
    <property type="component" value="Chromosome"/>
</dbReference>
<reference evidence="3 4" key="1">
    <citation type="journal article" date="2010" name="Cell Res.">
        <title>Complete genome sequence of the rifamycin SV-producing Amycolatopsis mediterranei U32 revealed its genetic characteristics in phylogeny and metabolism.</title>
        <authorList>
            <person name="Zhao W."/>
            <person name="Zhong Y."/>
            <person name="Yuan H."/>
            <person name="Wang J."/>
            <person name="Zheng H."/>
            <person name="Wang Y."/>
            <person name="Cen X."/>
            <person name="Xu F."/>
            <person name="Bai J."/>
            <person name="Han X."/>
            <person name="Lu G."/>
            <person name="Zhu Y."/>
            <person name="Shao Z."/>
            <person name="Yan H."/>
            <person name="Li C."/>
            <person name="Peng N."/>
            <person name="Zhang Z."/>
            <person name="Zhang Y."/>
            <person name="Lin W."/>
            <person name="Fan Y."/>
            <person name="Qin Z."/>
            <person name="Hu Y."/>
            <person name="Zhu B."/>
            <person name="Wang S."/>
            <person name="Ding X."/>
            <person name="Zhao G.P."/>
        </authorList>
    </citation>
    <scope>NUCLEOTIDE SEQUENCE [LARGE SCALE GENOMIC DNA]</scope>
    <source>
        <strain evidence="4">U-32</strain>
    </source>
</reference>
<dbReference type="HOGENOM" id="CLU_097806_1_2_11"/>
<dbReference type="OrthoDB" id="529288at2"/>
<evidence type="ECO:0000313" key="4">
    <source>
        <dbReference type="Proteomes" id="UP000000328"/>
    </source>
</evidence>
<feature type="domain" description="DUF2087" evidence="2">
    <location>
        <begin position="123"/>
        <end position="191"/>
    </location>
</feature>
<gene>
    <name evidence="3" type="ordered locus">AMED_4178</name>
</gene>
<feature type="region of interest" description="Disordered" evidence="1">
    <location>
        <begin position="1"/>
        <end position="39"/>
    </location>
</feature>
<organism evidence="3 4">
    <name type="scientific">Amycolatopsis mediterranei (strain U-32)</name>
    <dbReference type="NCBI Taxonomy" id="749927"/>
    <lineage>
        <taxon>Bacteria</taxon>
        <taxon>Bacillati</taxon>
        <taxon>Actinomycetota</taxon>
        <taxon>Actinomycetes</taxon>
        <taxon>Pseudonocardiales</taxon>
        <taxon>Pseudonocardiaceae</taxon>
        <taxon>Amycolatopsis</taxon>
    </lineage>
</organism>
<dbReference type="EMBL" id="CP002000">
    <property type="protein sequence ID" value="ADJ45956.1"/>
    <property type="molecule type" value="Genomic_DNA"/>
</dbReference>
<accession>A0A0H3D5Q6</accession>
<evidence type="ECO:0000256" key="1">
    <source>
        <dbReference type="SAM" id="MobiDB-lite"/>
    </source>
</evidence>
<dbReference type="InterPro" id="IPR018656">
    <property type="entry name" value="DUF2087"/>
</dbReference>
<dbReference type="PATRIC" id="fig|749927.5.peg.4322"/>
<evidence type="ECO:0000313" key="3">
    <source>
        <dbReference type="EMBL" id="ADJ45956.1"/>
    </source>
</evidence>
<dbReference type="AlphaFoldDB" id="A0A0H3D5Q6"/>
<protein>
    <recommendedName>
        <fullName evidence="2">DUF2087 domain-containing protein</fullName>
    </recommendedName>
</protein>
<dbReference type="KEGG" id="amd:AMED_4178"/>